<dbReference type="EMBL" id="JYFN01000045">
    <property type="protein sequence ID" value="KJE21045.1"/>
    <property type="molecule type" value="Genomic_DNA"/>
</dbReference>
<evidence type="ECO:0000313" key="8">
    <source>
        <dbReference type="Proteomes" id="UP000032545"/>
    </source>
</evidence>
<dbReference type="Gene3D" id="1.10.357.10">
    <property type="entry name" value="Tetracycline Repressor, domain 2"/>
    <property type="match status" value="1"/>
</dbReference>
<dbReference type="PANTHER" id="PTHR30055">
    <property type="entry name" value="HTH-TYPE TRANSCRIPTIONAL REGULATOR RUTR"/>
    <property type="match status" value="1"/>
</dbReference>
<accession>A0A0D8BAA8</accession>
<evidence type="ECO:0000256" key="4">
    <source>
        <dbReference type="PROSITE-ProRule" id="PRU00335"/>
    </source>
</evidence>
<evidence type="ECO:0000256" key="1">
    <source>
        <dbReference type="ARBA" id="ARBA00023015"/>
    </source>
</evidence>
<dbReference type="InterPro" id="IPR009057">
    <property type="entry name" value="Homeodomain-like_sf"/>
</dbReference>
<evidence type="ECO:0000259" key="6">
    <source>
        <dbReference type="PROSITE" id="PS50977"/>
    </source>
</evidence>
<protein>
    <submittedName>
        <fullName evidence="7">Transcriptional regulator, TetR family</fullName>
    </submittedName>
</protein>
<dbReference type="Proteomes" id="UP000032545">
    <property type="component" value="Unassembled WGS sequence"/>
</dbReference>
<reference evidence="7 8" key="2">
    <citation type="journal article" date="2016" name="Genome Announc.">
        <title>Permanent Draft Genome Sequences for Two Variants of Frankia sp. Strain CpI1, the First Frankia Strain Isolated from Root Nodules of Comptonia peregrina.</title>
        <authorList>
            <person name="Oshone R."/>
            <person name="Hurst S.G.IV."/>
            <person name="Abebe-Akele F."/>
            <person name="Simpson S."/>
            <person name="Morris K."/>
            <person name="Thomas W.K."/>
            <person name="Tisa L.S."/>
        </authorList>
    </citation>
    <scope>NUCLEOTIDE SEQUENCE [LARGE SCALE GENOMIC DNA]</scope>
    <source>
        <strain evidence="8">CpI1-S</strain>
    </source>
</reference>
<feature type="domain" description="HTH tetR-type" evidence="6">
    <location>
        <begin position="16"/>
        <end position="76"/>
    </location>
</feature>
<comment type="caution">
    <text evidence="7">The sequence shown here is derived from an EMBL/GenBank/DDBJ whole genome shotgun (WGS) entry which is preliminary data.</text>
</comment>
<keyword evidence="2 4" id="KW-0238">DNA-binding</keyword>
<gene>
    <name evidence="7" type="ORF">FF36_04639</name>
</gene>
<keyword evidence="8" id="KW-1185">Reference proteome</keyword>
<dbReference type="InterPro" id="IPR001647">
    <property type="entry name" value="HTH_TetR"/>
</dbReference>
<dbReference type="PATRIC" id="fig|1502723.3.peg.4592"/>
<dbReference type="GO" id="GO:0003700">
    <property type="term" value="F:DNA-binding transcription factor activity"/>
    <property type="evidence" value="ECO:0007669"/>
    <property type="project" value="TreeGrafter"/>
</dbReference>
<reference evidence="8" key="1">
    <citation type="submission" date="2015-02" db="EMBL/GenBank/DDBJ databases">
        <title>Draft Genome of Frankia sp. CpI1-S.</title>
        <authorList>
            <person name="Oshone R.T."/>
            <person name="Ngom M."/>
            <person name="Ghodhbane-Gtari F."/>
            <person name="Gtari M."/>
            <person name="Morris K."/>
            <person name="Thomas K."/>
            <person name="Sen A."/>
            <person name="Tisa L.S."/>
        </authorList>
    </citation>
    <scope>NUCLEOTIDE SEQUENCE [LARGE SCALE GENOMIC DNA]</scope>
    <source>
        <strain evidence="8">CpI1-S</strain>
    </source>
</reference>
<feature type="DNA-binding region" description="H-T-H motif" evidence="4">
    <location>
        <begin position="39"/>
        <end position="58"/>
    </location>
</feature>
<dbReference type="PANTHER" id="PTHR30055:SF234">
    <property type="entry name" value="HTH-TYPE TRANSCRIPTIONAL REGULATOR BETI"/>
    <property type="match status" value="1"/>
</dbReference>
<name>A0A0D8BAA8_9ACTN</name>
<dbReference type="Pfam" id="PF00440">
    <property type="entry name" value="TetR_N"/>
    <property type="match status" value="1"/>
</dbReference>
<feature type="region of interest" description="Disordered" evidence="5">
    <location>
        <begin position="239"/>
        <end position="265"/>
    </location>
</feature>
<dbReference type="OrthoDB" id="3210322at2"/>
<dbReference type="InterPro" id="IPR025996">
    <property type="entry name" value="MT1864/Rv1816-like_C"/>
</dbReference>
<keyword evidence="1" id="KW-0805">Transcription regulation</keyword>
<dbReference type="InterPro" id="IPR050109">
    <property type="entry name" value="HTH-type_TetR-like_transc_reg"/>
</dbReference>
<evidence type="ECO:0000313" key="7">
    <source>
        <dbReference type="EMBL" id="KJE21045.1"/>
    </source>
</evidence>
<dbReference type="AlphaFoldDB" id="A0A0D8BAA8"/>
<evidence type="ECO:0000256" key="3">
    <source>
        <dbReference type="ARBA" id="ARBA00023163"/>
    </source>
</evidence>
<proteinExistence type="predicted"/>
<sequence>MAAVSSPVPRRERLRRATLDEIKQTAHAQLAELGPAALSLRGVARAMGMAPSALYRYVDSREVLLAELTADGFASLADALEAAFTAGDPHDHLGRWLDVARAHRHWALDHAVEYTLIFGTRVPEGGFVGTRVAAELQRSVTVLFRCMTEAIEAGLVDTGHVEAGLTPTMQVRLRAWAGDHGVAIDPGGMAVCLAAWTQLHGFLSLESFGHLPPALEDPADLFDRQMIDVFTQACRAIVPASPPGADDPTRPDRTVGSGPARMGGR</sequence>
<dbReference type="RefSeq" id="WP_052681347.1">
    <property type="nucleotide sequence ID" value="NZ_JYFN01000045.1"/>
</dbReference>
<dbReference type="Pfam" id="PF13305">
    <property type="entry name" value="TetR_C_33"/>
    <property type="match status" value="1"/>
</dbReference>
<dbReference type="InterPro" id="IPR036271">
    <property type="entry name" value="Tet_transcr_reg_TetR-rel_C_sf"/>
</dbReference>
<dbReference type="GO" id="GO:0000976">
    <property type="term" value="F:transcription cis-regulatory region binding"/>
    <property type="evidence" value="ECO:0007669"/>
    <property type="project" value="TreeGrafter"/>
</dbReference>
<evidence type="ECO:0000256" key="5">
    <source>
        <dbReference type="SAM" id="MobiDB-lite"/>
    </source>
</evidence>
<dbReference type="PROSITE" id="PS50977">
    <property type="entry name" value="HTH_TETR_2"/>
    <property type="match status" value="1"/>
</dbReference>
<evidence type="ECO:0000256" key="2">
    <source>
        <dbReference type="ARBA" id="ARBA00023125"/>
    </source>
</evidence>
<dbReference type="SUPFAM" id="SSF46689">
    <property type="entry name" value="Homeodomain-like"/>
    <property type="match status" value="1"/>
</dbReference>
<dbReference type="SUPFAM" id="SSF48498">
    <property type="entry name" value="Tetracyclin repressor-like, C-terminal domain"/>
    <property type="match status" value="1"/>
</dbReference>
<organism evidence="7 8">
    <name type="scientific">Frankia torreyi</name>
    <dbReference type="NCBI Taxonomy" id="1856"/>
    <lineage>
        <taxon>Bacteria</taxon>
        <taxon>Bacillati</taxon>
        <taxon>Actinomycetota</taxon>
        <taxon>Actinomycetes</taxon>
        <taxon>Frankiales</taxon>
        <taxon>Frankiaceae</taxon>
        <taxon>Frankia</taxon>
    </lineage>
</organism>
<keyword evidence="3" id="KW-0804">Transcription</keyword>